<comment type="similarity">
    <text evidence="1">Belongs to the sigma-70 factor family. ECF subfamily.</text>
</comment>
<evidence type="ECO:0000256" key="1">
    <source>
        <dbReference type="ARBA" id="ARBA00010641"/>
    </source>
</evidence>
<dbReference type="STRING" id="454194.PYK22_01753"/>
<evidence type="ECO:0000256" key="4">
    <source>
        <dbReference type="ARBA" id="ARBA00023125"/>
    </source>
</evidence>
<dbReference type="InterPro" id="IPR013249">
    <property type="entry name" value="RNA_pol_sigma70_r4_t2"/>
</dbReference>
<proteinExistence type="inferred from homology"/>
<name>A0A0B6WXE7_9BACT</name>
<evidence type="ECO:0000259" key="6">
    <source>
        <dbReference type="Pfam" id="PF04542"/>
    </source>
</evidence>
<dbReference type="SUPFAM" id="SSF88946">
    <property type="entry name" value="Sigma2 domain of RNA polymerase sigma factors"/>
    <property type="match status" value="1"/>
</dbReference>
<evidence type="ECO:0000256" key="2">
    <source>
        <dbReference type="ARBA" id="ARBA00023015"/>
    </source>
</evidence>
<dbReference type="SUPFAM" id="SSF88659">
    <property type="entry name" value="Sigma3 and sigma4 domains of RNA polymerase sigma factors"/>
    <property type="match status" value="1"/>
</dbReference>
<evidence type="ECO:0000313" key="8">
    <source>
        <dbReference type="EMBL" id="CDM65746.1"/>
    </source>
</evidence>
<evidence type="ECO:0000256" key="3">
    <source>
        <dbReference type="ARBA" id="ARBA00023082"/>
    </source>
</evidence>
<reference evidence="8 9" key="2">
    <citation type="submission" date="2015-01" db="EMBL/GenBank/DDBJ databases">
        <title>Complete genome sequence of Pyrinomonas methylaliphatogenes type strain K22T.</title>
        <authorList>
            <person name="Lee K.C.Y."/>
            <person name="Power J.F."/>
            <person name="Dunfield P.F."/>
            <person name="Morgan X.C."/>
            <person name="Huttenhower C."/>
            <person name="Stott M.B."/>
        </authorList>
    </citation>
    <scope>NUCLEOTIDE SEQUENCE [LARGE SCALE GENOMIC DNA]</scope>
    <source>
        <strain evidence="8 9">K22</strain>
    </source>
</reference>
<dbReference type="InterPro" id="IPR007627">
    <property type="entry name" value="RNA_pol_sigma70_r2"/>
</dbReference>
<dbReference type="Proteomes" id="UP000031518">
    <property type="component" value="Unassembled WGS sequence"/>
</dbReference>
<dbReference type="CDD" id="cd06171">
    <property type="entry name" value="Sigma70_r4"/>
    <property type="match status" value="1"/>
</dbReference>
<keyword evidence="2" id="KW-0805">Transcription regulation</keyword>
<dbReference type="GO" id="GO:0006352">
    <property type="term" value="P:DNA-templated transcription initiation"/>
    <property type="evidence" value="ECO:0007669"/>
    <property type="project" value="InterPro"/>
</dbReference>
<organism evidence="8 9">
    <name type="scientific">Pyrinomonas methylaliphatogenes</name>
    <dbReference type="NCBI Taxonomy" id="454194"/>
    <lineage>
        <taxon>Bacteria</taxon>
        <taxon>Pseudomonadati</taxon>
        <taxon>Acidobacteriota</taxon>
        <taxon>Blastocatellia</taxon>
        <taxon>Blastocatellales</taxon>
        <taxon>Pyrinomonadaceae</taxon>
        <taxon>Pyrinomonas</taxon>
    </lineage>
</organism>
<dbReference type="InterPro" id="IPR013325">
    <property type="entry name" value="RNA_pol_sigma_r2"/>
</dbReference>
<evidence type="ECO:0000256" key="5">
    <source>
        <dbReference type="ARBA" id="ARBA00023163"/>
    </source>
</evidence>
<dbReference type="Gene3D" id="1.10.1740.10">
    <property type="match status" value="1"/>
</dbReference>
<keyword evidence="9" id="KW-1185">Reference proteome</keyword>
<dbReference type="GO" id="GO:0003677">
    <property type="term" value="F:DNA binding"/>
    <property type="evidence" value="ECO:0007669"/>
    <property type="project" value="UniProtKB-KW"/>
</dbReference>
<sequence length="210" mass="24188">MGALSSIEELLFGLKQAFDATTDHRLLEASRAGDEAAFAELVQRYRHPITNYIYRLTNDYDLAVDLAQETFLRVYGALARYHTNFAFSTYIYRIATNLAISELRRRKRRRFISLTAFFQPNGDSGDGADFDLTDDRPLPDAKLVASERQRAIARAIASLPEKYRVPLILRDIEERNYEEIAQILHLSEGTVKSRISRARALLREKLRNYL</sequence>
<dbReference type="AlphaFoldDB" id="A0A0B6WXE7"/>
<dbReference type="InterPro" id="IPR013324">
    <property type="entry name" value="RNA_pol_sigma_r3/r4-like"/>
</dbReference>
<dbReference type="InterPro" id="IPR036388">
    <property type="entry name" value="WH-like_DNA-bd_sf"/>
</dbReference>
<dbReference type="Pfam" id="PF08281">
    <property type="entry name" value="Sigma70_r4_2"/>
    <property type="match status" value="1"/>
</dbReference>
<evidence type="ECO:0000259" key="7">
    <source>
        <dbReference type="Pfam" id="PF08281"/>
    </source>
</evidence>
<dbReference type="PANTHER" id="PTHR43133:SF8">
    <property type="entry name" value="RNA POLYMERASE SIGMA FACTOR HI_1459-RELATED"/>
    <property type="match status" value="1"/>
</dbReference>
<dbReference type="PANTHER" id="PTHR43133">
    <property type="entry name" value="RNA POLYMERASE ECF-TYPE SIGMA FACTO"/>
    <property type="match status" value="1"/>
</dbReference>
<dbReference type="InterPro" id="IPR014284">
    <property type="entry name" value="RNA_pol_sigma-70_dom"/>
</dbReference>
<feature type="domain" description="RNA polymerase sigma-70 region 2" evidence="6">
    <location>
        <begin position="41"/>
        <end position="109"/>
    </location>
</feature>
<feature type="domain" description="RNA polymerase sigma factor 70 region 4 type 2" evidence="7">
    <location>
        <begin position="150"/>
        <end position="202"/>
    </location>
</feature>
<dbReference type="GO" id="GO:0016987">
    <property type="term" value="F:sigma factor activity"/>
    <property type="evidence" value="ECO:0007669"/>
    <property type="project" value="UniProtKB-KW"/>
</dbReference>
<dbReference type="OrthoDB" id="9785675at2"/>
<keyword evidence="4" id="KW-0238">DNA-binding</keyword>
<dbReference type="Gene3D" id="1.10.10.10">
    <property type="entry name" value="Winged helix-like DNA-binding domain superfamily/Winged helix DNA-binding domain"/>
    <property type="match status" value="1"/>
</dbReference>
<dbReference type="RefSeq" id="WP_083437732.1">
    <property type="nucleotide sequence ID" value="NZ_CBXV010000006.1"/>
</dbReference>
<gene>
    <name evidence="8" type="ORF">PYK22_01753</name>
</gene>
<accession>A0A0B6WXE7</accession>
<protein>
    <submittedName>
        <fullName evidence="8">RNA polymerase sigma factor, sigma-70 family</fullName>
    </submittedName>
</protein>
<dbReference type="Pfam" id="PF04542">
    <property type="entry name" value="Sigma70_r2"/>
    <property type="match status" value="1"/>
</dbReference>
<evidence type="ECO:0000313" key="9">
    <source>
        <dbReference type="Proteomes" id="UP000031518"/>
    </source>
</evidence>
<keyword evidence="3" id="KW-0731">Sigma factor</keyword>
<keyword evidence="5" id="KW-0804">Transcription</keyword>
<dbReference type="NCBIfam" id="TIGR02937">
    <property type="entry name" value="sigma70-ECF"/>
    <property type="match status" value="1"/>
</dbReference>
<dbReference type="EMBL" id="CBXV010000006">
    <property type="protein sequence ID" value="CDM65746.1"/>
    <property type="molecule type" value="Genomic_DNA"/>
</dbReference>
<dbReference type="InterPro" id="IPR039425">
    <property type="entry name" value="RNA_pol_sigma-70-like"/>
</dbReference>
<reference evidence="8 9" key="1">
    <citation type="submission" date="2013-12" db="EMBL/GenBank/DDBJ databases">
        <authorList>
            <person name="Stott M."/>
        </authorList>
    </citation>
    <scope>NUCLEOTIDE SEQUENCE [LARGE SCALE GENOMIC DNA]</scope>
    <source>
        <strain evidence="8 9">K22</strain>
    </source>
</reference>